<feature type="compositionally biased region" description="Basic and acidic residues" evidence="1">
    <location>
        <begin position="235"/>
        <end position="247"/>
    </location>
</feature>
<feature type="compositionally biased region" description="Basic and acidic residues" evidence="1">
    <location>
        <begin position="257"/>
        <end position="273"/>
    </location>
</feature>
<evidence type="ECO:0000313" key="2">
    <source>
        <dbReference type="EMBL" id="CAD7654005.1"/>
    </source>
</evidence>
<feature type="compositionally biased region" description="Polar residues" evidence="1">
    <location>
        <begin position="567"/>
        <end position="582"/>
    </location>
</feature>
<feature type="compositionally biased region" description="Acidic residues" evidence="1">
    <location>
        <begin position="612"/>
        <end position="631"/>
    </location>
</feature>
<feature type="compositionally biased region" description="Basic residues" evidence="1">
    <location>
        <begin position="369"/>
        <end position="379"/>
    </location>
</feature>
<accession>A0A7R9M5K1</accession>
<evidence type="ECO:0000313" key="3">
    <source>
        <dbReference type="Proteomes" id="UP000728032"/>
    </source>
</evidence>
<feature type="region of interest" description="Disordered" evidence="1">
    <location>
        <begin position="173"/>
        <end position="290"/>
    </location>
</feature>
<feature type="compositionally biased region" description="Polar residues" evidence="1">
    <location>
        <begin position="44"/>
        <end position="59"/>
    </location>
</feature>
<dbReference type="EMBL" id="CAJPVJ010007388">
    <property type="protein sequence ID" value="CAG2171192.1"/>
    <property type="molecule type" value="Genomic_DNA"/>
</dbReference>
<feature type="non-terminal residue" evidence="2">
    <location>
        <position position="709"/>
    </location>
</feature>
<gene>
    <name evidence="2" type="ORF">ONB1V03_LOCUS10655</name>
</gene>
<organism evidence="2">
    <name type="scientific">Oppiella nova</name>
    <dbReference type="NCBI Taxonomy" id="334625"/>
    <lineage>
        <taxon>Eukaryota</taxon>
        <taxon>Metazoa</taxon>
        <taxon>Ecdysozoa</taxon>
        <taxon>Arthropoda</taxon>
        <taxon>Chelicerata</taxon>
        <taxon>Arachnida</taxon>
        <taxon>Acari</taxon>
        <taxon>Acariformes</taxon>
        <taxon>Sarcoptiformes</taxon>
        <taxon>Oribatida</taxon>
        <taxon>Brachypylina</taxon>
        <taxon>Oppioidea</taxon>
        <taxon>Oppiidae</taxon>
        <taxon>Oppiella</taxon>
    </lineage>
</organism>
<feature type="region of interest" description="Disordered" evidence="1">
    <location>
        <begin position="567"/>
        <end position="709"/>
    </location>
</feature>
<feature type="region of interest" description="Disordered" evidence="1">
    <location>
        <begin position="44"/>
        <end position="69"/>
    </location>
</feature>
<dbReference type="AlphaFoldDB" id="A0A7R9M5K1"/>
<feature type="compositionally biased region" description="Low complexity" evidence="1">
    <location>
        <begin position="209"/>
        <end position="218"/>
    </location>
</feature>
<feature type="region of interest" description="Disordered" evidence="1">
    <location>
        <begin position="368"/>
        <end position="400"/>
    </location>
</feature>
<name>A0A7R9M5K1_9ACAR</name>
<proteinExistence type="predicted"/>
<evidence type="ECO:0000256" key="1">
    <source>
        <dbReference type="SAM" id="MobiDB-lite"/>
    </source>
</evidence>
<dbReference type="Proteomes" id="UP000728032">
    <property type="component" value="Unassembled WGS sequence"/>
</dbReference>
<dbReference type="OrthoDB" id="10548862at2759"/>
<feature type="compositionally biased region" description="Low complexity" evidence="1">
    <location>
        <begin position="488"/>
        <end position="511"/>
    </location>
</feature>
<feature type="compositionally biased region" description="Basic and acidic residues" evidence="1">
    <location>
        <begin position="643"/>
        <end position="680"/>
    </location>
</feature>
<protein>
    <submittedName>
        <fullName evidence="2">Uncharacterized protein</fullName>
    </submittedName>
</protein>
<feature type="non-terminal residue" evidence="2">
    <location>
        <position position="1"/>
    </location>
</feature>
<dbReference type="EMBL" id="OC922213">
    <property type="protein sequence ID" value="CAD7654005.1"/>
    <property type="molecule type" value="Genomic_DNA"/>
</dbReference>
<sequence length="709" mass="78830">WLIDCIGSIPSPHMHSSHRRNVSDTSGFSSKDLVQLVNTDNTLHTSNSLSSQNTYTGSKGWNPFEEDFRPQTTDISVDDQTFGHEFDKIRKGSQSSISNVKSREDLVMSSATPEADPFGSAPFDPQKMRRHKEKQDLLKLSLDKPHDLNDFNLLSTNTNANKGISVPTTYMPLYSSDAEEGDDPNNGNSGHELRSLPVSIPLRNRKSSETSTTTSQSTVASNEGSIRANPFAKAPAEDRSKYEKFFDADPDDDPECEGERDSIGSASDLRDSEETPDDGIDEDEDDEDFAQEVTAIEIKLKEPSRGSKPKPTLISSDDLLIGHVDGDKPLLCEEEDDSSPQVIHIAGASHHMPSLSTLSNDVFASAPFRKPHSKAKKKSDKTDMESEDIRLVETTTSGDEIDEEVARNLRAQVVKDSMVGPKDLFGSKPFTEQQLVTCEDQHQSHQKQYYSEQQVSQQSTSSQKPLNNEQQFPRLVALPYQQRMVTNEQQIQLKTQQQQPPQQTEPSKPSQDLFGAIPFASNSTATQVIAPLPPPNVVTQRPTVPPKTTKVLAATTSPPKKVIVHQTATASIPTQSSESTLSPPSPIKAVKPIVKSKPKSKVLSKTAKKYEVEDDDDEIDGLISCENDEEVLDTKKWRKKDKKEKSEKKEKTKEKSDKSKEKTEKSKDKSEKVKEKDKSKDKSKKSKDKDKSRHQAFANMSFEDVTDDT</sequence>
<reference evidence="2" key="1">
    <citation type="submission" date="2020-11" db="EMBL/GenBank/DDBJ databases">
        <authorList>
            <person name="Tran Van P."/>
        </authorList>
    </citation>
    <scope>NUCLEOTIDE SEQUENCE</scope>
</reference>
<feature type="region of interest" description="Disordered" evidence="1">
    <location>
        <begin position="437"/>
        <end position="516"/>
    </location>
</feature>
<feature type="compositionally biased region" description="Acidic residues" evidence="1">
    <location>
        <begin position="274"/>
        <end position="290"/>
    </location>
</feature>
<keyword evidence="3" id="KW-1185">Reference proteome</keyword>
<feature type="compositionally biased region" description="Basic and acidic residues" evidence="1">
    <location>
        <begin position="380"/>
        <end position="391"/>
    </location>
</feature>
<feature type="compositionally biased region" description="Low complexity" evidence="1">
    <location>
        <begin position="446"/>
        <end position="464"/>
    </location>
</feature>